<proteinExistence type="predicted"/>
<dbReference type="Proteomes" id="UP000318741">
    <property type="component" value="Chromosome"/>
</dbReference>
<keyword evidence="2" id="KW-1185">Reference proteome</keyword>
<reference evidence="1 2" key="1">
    <citation type="submission" date="2019-02" db="EMBL/GenBank/DDBJ databases">
        <title>Deep-cultivation of Planctomycetes and their phenomic and genomic characterization uncovers novel biology.</title>
        <authorList>
            <person name="Wiegand S."/>
            <person name="Jogler M."/>
            <person name="Boedeker C."/>
            <person name="Pinto D."/>
            <person name="Vollmers J."/>
            <person name="Rivas-Marin E."/>
            <person name="Kohn T."/>
            <person name="Peeters S.H."/>
            <person name="Heuer A."/>
            <person name="Rast P."/>
            <person name="Oberbeckmann S."/>
            <person name="Bunk B."/>
            <person name="Jeske O."/>
            <person name="Meyerdierks A."/>
            <person name="Storesund J.E."/>
            <person name="Kallscheuer N."/>
            <person name="Luecker S."/>
            <person name="Lage O.M."/>
            <person name="Pohl T."/>
            <person name="Merkel B.J."/>
            <person name="Hornburger P."/>
            <person name="Mueller R.-W."/>
            <person name="Bruemmer F."/>
            <person name="Labrenz M."/>
            <person name="Spormann A.M."/>
            <person name="Op den Camp H."/>
            <person name="Overmann J."/>
            <person name="Amann R."/>
            <person name="Jetten M.S.M."/>
            <person name="Mascher T."/>
            <person name="Medema M.H."/>
            <person name="Devos D.P."/>
            <person name="Kaster A.-K."/>
            <person name="Ovreas L."/>
            <person name="Rohde M."/>
            <person name="Galperin M.Y."/>
            <person name="Jogler C."/>
        </authorList>
    </citation>
    <scope>NUCLEOTIDE SEQUENCE [LARGE SCALE GENOMIC DNA]</scope>
    <source>
        <strain evidence="1 2">CA12</strain>
    </source>
</reference>
<dbReference type="AlphaFoldDB" id="A0A517PD18"/>
<dbReference type="KEGG" id="acaf:CA12_33230"/>
<dbReference type="Pfam" id="PF13565">
    <property type="entry name" value="HTH_32"/>
    <property type="match status" value="1"/>
</dbReference>
<sequence length="149" mass="16855">MRKTYVVRLSEAERAECRRVIKTLSGSSQKVRRAQMLLKVDQGEGGPVWIDARVAEAFDARRQTVEALRKRLVVEGFEVALNGQPRAKPPVPPMLDGRQAAQLIALRTGDPPEGYGQWTLRLLARRMVELEIVDAISHETVRQCLKKIR</sequence>
<dbReference type="OrthoDB" id="69748at2"/>
<dbReference type="RefSeq" id="WP_145360104.1">
    <property type="nucleotide sequence ID" value="NZ_CP036265.1"/>
</dbReference>
<dbReference type="EMBL" id="CP036265">
    <property type="protein sequence ID" value="QDT17211.1"/>
    <property type="molecule type" value="Genomic_DNA"/>
</dbReference>
<name>A0A517PD18_9PLAN</name>
<evidence type="ECO:0000313" key="2">
    <source>
        <dbReference type="Proteomes" id="UP000318741"/>
    </source>
</evidence>
<gene>
    <name evidence="1" type="ORF">CA12_33230</name>
</gene>
<dbReference type="SUPFAM" id="SSF46689">
    <property type="entry name" value="Homeodomain-like"/>
    <property type="match status" value="1"/>
</dbReference>
<dbReference type="InterPro" id="IPR009057">
    <property type="entry name" value="Homeodomain-like_sf"/>
</dbReference>
<accession>A0A517PD18</accession>
<evidence type="ECO:0008006" key="3">
    <source>
        <dbReference type="Google" id="ProtNLM"/>
    </source>
</evidence>
<protein>
    <recommendedName>
        <fullName evidence="3">Transposase</fullName>
    </recommendedName>
</protein>
<organism evidence="1 2">
    <name type="scientific">Alienimonas californiensis</name>
    <dbReference type="NCBI Taxonomy" id="2527989"/>
    <lineage>
        <taxon>Bacteria</taxon>
        <taxon>Pseudomonadati</taxon>
        <taxon>Planctomycetota</taxon>
        <taxon>Planctomycetia</taxon>
        <taxon>Planctomycetales</taxon>
        <taxon>Planctomycetaceae</taxon>
        <taxon>Alienimonas</taxon>
    </lineage>
</organism>
<evidence type="ECO:0000313" key="1">
    <source>
        <dbReference type="EMBL" id="QDT17211.1"/>
    </source>
</evidence>